<proteinExistence type="predicted"/>
<keyword evidence="2" id="KW-1185">Reference proteome</keyword>
<evidence type="ECO:0000313" key="2">
    <source>
        <dbReference type="Proteomes" id="UP000065807"/>
    </source>
</evidence>
<evidence type="ECO:0000313" key="1">
    <source>
        <dbReference type="EMBL" id="BAS26073.1"/>
    </source>
</evidence>
<dbReference type="STRING" id="1555112.LIP_0216"/>
<accession>A0A0K2SG40</accession>
<dbReference type="AlphaFoldDB" id="A0A0K2SG40"/>
<organism evidence="1 2">
    <name type="scientific">Limnochorda pilosa</name>
    <dbReference type="NCBI Taxonomy" id="1555112"/>
    <lineage>
        <taxon>Bacteria</taxon>
        <taxon>Bacillati</taxon>
        <taxon>Bacillota</taxon>
        <taxon>Limnochordia</taxon>
        <taxon>Limnochordales</taxon>
        <taxon>Limnochordaceae</taxon>
        <taxon>Limnochorda</taxon>
    </lineage>
</organism>
<dbReference type="EMBL" id="AP014924">
    <property type="protein sequence ID" value="BAS26073.1"/>
    <property type="molecule type" value="Genomic_DNA"/>
</dbReference>
<name>A0A0K2SG40_LIMPI</name>
<protein>
    <recommendedName>
        <fullName evidence="3">SHOCT domain-containing protein</fullName>
    </recommendedName>
</protein>
<gene>
    <name evidence="1" type="ORF">LIP_0216</name>
</gene>
<reference evidence="2" key="1">
    <citation type="submission" date="2015-07" db="EMBL/GenBank/DDBJ databases">
        <title>Complete genome sequence and phylogenetic analysis of Limnochorda pilosa.</title>
        <authorList>
            <person name="Watanabe M."/>
            <person name="Kojima H."/>
            <person name="Fukui M."/>
        </authorList>
    </citation>
    <scope>NUCLEOTIDE SEQUENCE [LARGE SCALE GENOMIC DNA]</scope>
    <source>
        <strain evidence="2">HC45</strain>
    </source>
</reference>
<sequence>MMLVLAGLLLAIGLSLVVLPLTRGPMGGSWVPARADGGAGEARRRVLAGLAELEMDYRTGKLSKADYRLMKEDLLTRAVQSAGTVSPQAQGKDDLRAALEADVSEVVRRRLEDR</sequence>
<dbReference type="Proteomes" id="UP000065807">
    <property type="component" value="Chromosome"/>
</dbReference>
<evidence type="ECO:0008006" key="3">
    <source>
        <dbReference type="Google" id="ProtNLM"/>
    </source>
</evidence>
<reference evidence="2" key="2">
    <citation type="journal article" date="2016" name="Int. J. Syst. Evol. Microbiol.">
        <title>Complete genome sequence and cell structure of Limnochorda pilosa, a Gram-negative spore-former within the phylum Firmicutes.</title>
        <authorList>
            <person name="Watanabe M."/>
            <person name="Kojima H."/>
            <person name="Fukui M."/>
        </authorList>
    </citation>
    <scope>NUCLEOTIDE SEQUENCE [LARGE SCALE GENOMIC DNA]</scope>
    <source>
        <strain evidence="2">HC45</strain>
    </source>
</reference>
<dbReference type="RefSeq" id="WP_068133160.1">
    <property type="nucleotide sequence ID" value="NZ_AP014924.1"/>
</dbReference>
<dbReference type="KEGG" id="lpil:LIP_0216"/>